<name>A0A0F9H8G8_9ZZZZ</name>
<reference evidence="2" key="1">
    <citation type="journal article" date="2015" name="Nature">
        <title>Complex archaea that bridge the gap between prokaryotes and eukaryotes.</title>
        <authorList>
            <person name="Spang A."/>
            <person name="Saw J.H."/>
            <person name="Jorgensen S.L."/>
            <person name="Zaremba-Niedzwiedzka K."/>
            <person name="Martijn J."/>
            <person name="Lind A.E."/>
            <person name="van Eijk R."/>
            <person name="Schleper C."/>
            <person name="Guy L."/>
            <person name="Ettema T.J."/>
        </authorList>
    </citation>
    <scope>NUCLEOTIDE SEQUENCE</scope>
</reference>
<evidence type="ECO:0000313" key="2">
    <source>
        <dbReference type="EMBL" id="KKL99266.1"/>
    </source>
</evidence>
<dbReference type="EMBL" id="LAZR01017716">
    <property type="protein sequence ID" value="KKL99266.1"/>
    <property type="molecule type" value="Genomic_DNA"/>
</dbReference>
<evidence type="ECO:0000256" key="1">
    <source>
        <dbReference type="SAM" id="Coils"/>
    </source>
</evidence>
<sequence length="54" mass="6564">MAIKKDRKGLVNISTLNKVEEKIFIKFLEMEKERHEDDIRHIEETIARIRLKEK</sequence>
<proteinExistence type="predicted"/>
<gene>
    <name evidence="2" type="ORF">LCGC14_1816100</name>
</gene>
<keyword evidence="1" id="KW-0175">Coiled coil</keyword>
<accession>A0A0F9H8G8</accession>
<protein>
    <submittedName>
        <fullName evidence="2">Uncharacterized protein</fullName>
    </submittedName>
</protein>
<comment type="caution">
    <text evidence="2">The sequence shown here is derived from an EMBL/GenBank/DDBJ whole genome shotgun (WGS) entry which is preliminary data.</text>
</comment>
<dbReference type="AlphaFoldDB" id="A0A0F9H8G8"/>
<feature type="coiled-coil region" evidence="1">
    <location>
        <begin position="25"/>
        <end position="52"/>
    </location>
</feature>
<organism evidence="2">
    <name type="scientific">marine sediment metagenome</name>
    <dbReference type="NCBI Taxonomy" id="412755"/>
    <lineage>
        <taxon>unclassified sequences</taxon>
        <taxon>metagenomes</taxon>
        <taxon>ecological metagenomes</taxon>
    </lineage>
</organism>